<sequence>MAAVVVVLDRLGMVVVEVVVVDKLDMVLVLVGVDMVEVLDKVEAKEVTHTVSFYKELLLEVVVDMVEHKLIEELVVGTAMELDTLLVGKPF</sequence>
<gene>
    <name evidence="1" type="ORF">EVEC_LOCUS350</name>
</gene>
<reference evidence="3" key="1">
    <citation type="submission" date="2017-02" db="UniProtKB">
        <authorList>
            <consortium name="WormBaseParasite"/>
        </authorList>
    </citation>
    <scope>IDENTIFICATION</scope>
</reference>
<keyword evidence="2" id="KW-1185">Reference proteome</keyword>
<dbReference type="EMBL" id="UXUI01000361">
    <property type="protein sequence ID" value="VDD85207.1"/>
    <property type="molecule type" value="Genomic_DNA"/>
</dbReference>
<dbReference type="Proteomes" id="UP000274131">
    <property type="component" value="Unassembled WGS sequence"/>
</dbReference>
<reference evidence="1 2" key="2">
    <citation type="submission" date="2018-10" db="EMBL/GenBank/DDBJ databases">
        <authorList>
            <consortium name="Pathogen Informatics"/>
        </authorList>
    </citation>
    <scope>NUCLEOTIDE SEQUENCE [LARGE SCALE GENOMIC DNA]</scope>
</reference>
<proteinExistence type="predicted"/>
<dbReference type="WBParaSite" id="EVEC_0000051401-mRNA-1">
    <property type="protein sequence ID" value="EVEC_0000051401-mRNA-1"/>
    <property type="gene ID" value="EVEC_0000051401"/>
</dbReference>
<dbReference type="AlphaFoldDB" id="A0A0N4UTD5"/>
<organism evidence="3">
    <name type="scientific">Enterobius vermicularis</name>
    <name type="common">Human pinworm</name>
    <dbReference type="NCBI Taxonomy" id="51028"/>
    <lineage>
        <taxon>Eukaryota</taxon>
        <taxon>Metazoa</taxon>
        <taxon>Ecdysozoa</taxon>
        <taxon>Nematoda</taxon>
        <taxon>Chromadorea</taxon>
        <taxon>Rhabditida</taxon>
        <taxon>Spirurina</taxon>
        <taxon>Oxyuridomorpha</taxon>
        <taxon>Oxyuroidea</taxon>
        <taxon>Oxyuridae</taxon>
        <taxon>Enterobius</taxon>
    </lineage>
</organism>
<protein>
    <submittedName>
        <fullName evidence="1 3">Uncharacterized protein</fullName>
    </submittedName>
</protein>
<evidence type="ECO:0000313" key="2">
    <source>
        <dbReference type="Proteomes" id="UP000274131"/>
    </source>
</evidence>
<accession>A0A0N4UTD5</accession>
<evidence type="ECO:0000313" key="3">
    <source>
        <dbReference type="WBParaSite" id="EVEC_0000051401-mRNA-1"/>
    </source>
</evidence>
<evidence type="ECO:0000313" key="1">
    <source>
        <dbReference type="EMBL" id="VDD85207.1"/>
    </source>
</evidence>
<name>A0A0N4UTD5_ENTVE</name>